<dbReference type="SUPFAM" id="SSF53850">
    <property type="entry name" value="Periplasmic binding protein-like II"/>
    <property type="match status" value="1"/>
</dbReference>
<proteinExistence type="predicted"/>
<sequence length="98" mass="10785">MGDAIEDSIRKAGTRTELAVVTEQRESRLPMVIAGLGGSLVERSVAKSMPGQVVERACEPRFLRAYGLAFDPSTLSPVGQVFVNLIHEYLSDERRSQH</sequence>
<name>A0A6G9D0H6_RHOER</name>
<dbReference type="Proteomes" id="UP000502345">
    <property type="component" value="Chromosome"/>
</dbReference>
<dbReference type="AlphaFoldDB" id="A0A6G9D0H6"/>
<evidence type="ECO:0000313" key="1">
    <source>
        <dbReference type="EMBL" id="QIP42658.1"/>
    </source>
</evidence>
<evidence type="ECO:0008006" key="3">
    <source>
        <dbReference type="Google" id="ProtNLM"/>
    </source>
</evidence>
<dbReference type="EMBL" id="CP050124">
    <property type="protein sequence ID" value="QIP42658.1"/>
    <property type="molecule type" value="Genomic_DNA"/>
</dbReference>
<accession>A0A6G9D0H6</accession>
<evidence type="ECO:0000313" key="2">
    <source>
        <dbReference type="Proteomes" id="UP000502345"/>
    </source>
</evidence>
<reference evidence="1 2" key="1">
    <citation type="submission" date="2020-03" db="EMBL/GenBank/DDBJ databases">
        <title>Screen low temperature-resistant strains for efficient degradation of petroleum hydrocarbons under the low temperature.</title>
        <authorList>
            <person name="Wang Y."/>
            <person name="Chen J."/>
        </authorList>
    </citation>
    <scope>NUCLEOTIDE SEQUENCE [LARGE SCALE GENOMIC DNA]</scope>
    <source>
        <strain evidence="1 2">KB1</strain>
    </source>
</reference>
<gene>
    <name evidence="1" type="ORF">G9444_5415</name>
</gene>
<organism evidence="1 2">
    <name type="scientific">Rhodococcus erythropolis</name>
    <name type="common">Arthrobacter picolinophilus</name>
    <dbReference type="NCBI Taxonomy" id="1833"/>
    <lineage>
        <taxon>Bacteria</taxon>
        <taxon>Bacillati</taxon>
        <taxon>Actinomycetota</taxon>
        <taxon>Actinomycetes</taxon>
        <taxon>Mycobacteriales</taxon>
        <taxon>Nocardiaceae</taxon>
        <taxon>Rhodococcus</taxon>
        <taxon>Rhodococcus erythropolis group</taxon>
    </lineage>
</organism>
<protein>
    <recommendedName>
        <fullName evidence="3">LysR substrate-binding domain-containing protein</fullName>
    </recommendedName>
</protein>